<protein>
    <submittedName>
        <fullName evidence="1">Short-chain dehydrogenase</fullName>
    </submittedName>
</protein>
<dbReference type="CDD" id="cd05325">
    <property type="entry name" value="carb_red_sniffer_like_SDR_c"/>
    <property type="match status" value="1"/>
</dbReference>
<dbReference type="InterPro" id="IPR002347">
    <property type="entry name" value="SDR_fam"/>
</dbReference>
<comment type="caution">
    <text evidence="1">The sequence shown here is derived from an EMBL/GenBank/DDBJ whole genome shotgun (WGS) entry which is preliminary data.</text>
</comment>
<dbReference type="Pfam" id="PF00106">
    <property type="entry name" value="adh_short"/>
    <property type="match status" value="1"/>
</dbReference>
<dbReference type="AlphaFoldDB" id="A0AA39ZZL3"/>
<dbReference type="EMBL" id="JAUIRO010000007">
    <property type="protein sequence ID" value="KAK0706299.1"/>
    <property type="molecule type" value="Genomic_DNA"/>
</dbReference>
<dbReference type="PANTHER" id="PTHR45458:SF3">
    <property type="entry name" value="CHAIN DEHYDROGENASE (ATSC), PUTATIVE-RELATED"/>
    <property type="match status" value="1"/>
</dbReference>
<reference evidence="1" key="1">
    <citation type="submission" date="2023-06" db="EMBL/GenBank/DDBJ databases">
        <title>Genome-scale phylogeny and comparative genomics of the fungal order Sordariales.</title>
        <authorList>
            <consortium name="Lawrence Berkeley National Laboratory"/>
            <person name="Hensen N."/>
            <person name="Bonometti L."/>
            <person name="Westerberg I."/>
            <person name="Brannstrom I.O."/>
            <person name="Guillou S."/>
            <person name="Cros-Aarteil S."/>
            <person name="Calhoun S."/>
            <person name="Haridas S."/>
            <person name="Kuo A."/>
            <person name="Mondo S."/>
            <person name="Pangilinan J."/>
            <person name="Riley R."/>
            <person name="LaButti K."/>
            <person name="Andreopoulos B."/>
            <person name="Lipzen A."/>
            <person name="Chen C."/>
            <person name="Yanf M."/>
            <person name="Daum C."/>
            <person name="Ng V."/>
            <person name="Clum A."/>
            <person name="Steindorff A."/>
            <person name="Ohm R."/>
            <person name="Martin F."/>
            <person name="Silar P."/>
            <person name="Natvig D."/>
            <person name="Lalanne C."/>
            <person name="Gautier V."/>
            <person name="Ament-velasquez S.L."/>
            <person name="Kruys A."/>
            <person name="Hutchinson M.I."/>
            <person name="Powell A.J."/>
            <person name="Barry K."/>
            <person name="Miller A.N."/>
            <person name="Grigoriev I.V."/>
            <person name="Debuchy R."/>
            <person name="Gladieux P."/>
            <person name="Thoren M.H."/>
            <person name="Johannesson H."/>
        </authorList>
    </citation>
    <scope>NUCLEOTIDE SEQUENCE</scope>
    <source>
        <strain evidence="1">SMH2392-1A</strain>
    </source>
</reference>
<dbReference type="PANTHER" id="PTHR45458">
    <property type="entry name" value="SHORT-CHAIN DEHYDROGENASE/REDUCTASE SDR"/>
    <property type="match status" value="1"/>
</dbReference>
<dbReference type="GeneID" id="85329281"/>
<evidence type="ECO:0000313" key="1">
    <source>
        <dbReference type="EMBL" id="KAK0706299.1"/>
    </source>
</evidence>
<dbReference type="GO" id="GO:0016616">
    <property type="term" value="F:oxidoreductase activity, acting on the CH-OH group of donors, NAD or NADP as acceptor"/>
    <property type="evidence" value="ECO:0007669"/>
    <property type="project" value="TreeGrafter"/>
</dbReference>
<dbReference type="RefSeq" id="XP_060291393.1">
    <property type="nucleotide sequence ID" value="XM_060446011.1"/>
</dbReference>
<dbReference type="InterPro" id="IPR036291">
    <property type="entry name" value="NAD(P)-bd_dom_sf"/>
</dbReference>
<dbReference type="PRINTS" id="PR00081">
    <property type="entry name" value="GDHRDH"/>
</dbReference>
<organism evidence="1 2">
    <name type="scientific">Lasiosphaeria miniovina</name>
    <dbReference type="NCBI Taxonomy" id="1954250"/>
    <lineage>
        <taxon>Eukaryota</taxon>
        <taxon>Fungi</taxon>
        <taxon>Dikarya</taxon>
        <taxon>Ascomycota</taxon>
        <taxon>Pezizomycotina</taxon>
        <taxon>Sordariomycetes</taxon>
        <taxon>Sordariomycetidae</taxon>
        <taxon>Sordariales</taxon>
        <taxon>Lasiosphaeriaceae</taxon>
        <taxon>Lasiosphaeria</taxon>
    </lineage>
</organism>
<dbReference type="Proteomes" id="UP001172101">
    <property type="component" value="Unassembled WGS sequence"/>
</dbReference>
<dbReference type="InterPro" id="IPR052184">
    <property type="entry name" value="SDR_enzymes"/>
</dbReference>
<sequence length="269" mass="28717">MPSYAVTGTSRGLGLEFVKQLSQNANNTVFAIVRNPDSATNLQTLAKQRPNVHIVKADITDPQSLVSAAAEISKETNGILDVLINNAVSTNPAAGAVPPSQIPLDVAATRDFFKAAYESSLYGAIWTTNAFLPMIESGKEKKIIHISTGIADARVIKGTGVTAAVDYAVAKGAVNILVAKYAAELEPKGIKVVALSPGWVDTYAGPTPKPAEILGVEAYVLQSFQKIWPNLKGQIQPEESIKMVLNVIENLTTEQSGLMISHHGNEEWI</sequence>
<accession>A0AA39ZZL3</accession>
<proteinExistence type="predicted"/>
<dbReference type="SUPFAM" id="SSF51735">
    <property type="entry name" value="NAD(P)-binding Rossmann-fold domains"/>
    <property type="match status" value="1"/>
</dbReference>
<keyword evidence="2" id="KW-1185">Reference proteome</keyword>
<evidence type="ECO:0000313" key="2">
    <source>
        <dbReference type="Proteomes" id="UP001172101"/>
    </source>
</evidence>
<name>A0AA39ZZL3_9PEZI</name>
<dbReference type="Gene3D" id="3.40.50.720">
    <property type="entry name" value="NAD(P)-binding Rossmann-like Domain"/>
    <property type="match status" value="1"/>
</dbReference>
<gene>
    <name evidence="1" type="ORF">B0T26DRAFT_755816</name>
</gene>